<keyword evidence="2 5" id="KW-0540">Nuclease</keyword>
<dbReference type="GO" id="GO:0009318">
    <property type="term" value="C:exodeoxyribonuclease VII complex"/>
    <property type="evidence" value="ECO:0007669"/>
    <property type="project" value="UniProtKB-UniRule"/>
</dbReference>
<evidence type="ECO:0000256" key="4">
    <source>
        <dbReference type="ARBA" id="ARBA00022839"/>
    </source>
</evidence>
<evidence type="ECO:0000256" key="1">
    <source>
        <dbReference type="ARBA" id="ARBA00022490"/>
    </source>
</evidence>
<evidence type="ECO:0000313" key="9">
    <source>
        <dbReference type="EMBL" id="TCV85357.1"/>
    </source>
</evidence>
<evidence type="ECO:0000256" key="2">
    <source>
        <dbReference type="ARBA" id="ARBA00022722"/>
    </source>
</evidence>
<dbReference type="PANTHER" id="PTHR30008:SF0">
    <property type="entry name" value="EXODEOXYRIBONUCLEASE 7 LARGE SUBUNIT"/>
    <property type="match status" value="1"/>
</dbReference>
<evidence type="ECO:0000256" key="6">
    <source>
        <dbReference type="RuleBase" id="RU004355"/>
    </source>
</evidence>
<comment type="subcellular location">
    <subcellularLocation>
        <location evidence="5 6">Cytoplasm</location>
    </subcellularLocation>
</comment>
<keyword evidence="1 5" id="KW-0963">Cytoplasm</keyword>
<dbReference type="InterPro" id="IPR025824">
    <property type="entry name" value="OB-fold_nuc-bd_dom"/>
</dbReference>
<comment type="similarity">
    <text evidence="5 6">Belongs to the XseA family.</text>
</comment>
<keyword evidence="10" id="KW-1185">Reference proteome</keyword>
<evidence type="ECO:0000259" key="7">
    <source>
        <dbReference type="Pfam" id="PF02601"/>
    </source>
</evidence>
<accession>A0A4R3Y1G9</accession>
<dbReference type="GO" id="GO:0005737">
    <property type="term" value="C:cytoplasm"/>
    <property type="evidence" value="ECO:0007669"/>
    <property type="project" value="UniProtKB-SubCell"/>
</dbReference>
<name>A0A4R3Y1G9_9PROT</name>
<keyword evidence="3 5" id="KW-0378">Hydrolase</keyword>
<organism evidence="9 10">
    <name type="scientific">Sulfurirhabdus autotrophica</name>
    <dbReference type="NCBI Taxonomy" id="1706046"/>
    <lineage>
        <taxon>Bacteria</taxon>
        <taxon>Pseudomonadati</taxon>
        <taxon>Pseudomonadota</taxon>
        <taxon>Betaproteobacteria</taxon>
        <taxon>Nitrosomonadales</taxon>
        <taxon>Sulfuricellaceae</taxon>
        <taxon>Sulfurirhabdus</taxon>
    </lineage>
</organism>
<evidence type="ECO:0000256" key="5">
    <source>
        <dbReference type="HAMAP-Rule" id="MF_00378"/>
    </source>
</evidence>
<dbReference type="RefSeq" id="WP_124946778.1">
    <property type="nucleotide sequence ID" value="NZ_BHVT01000039.1"/>
</dbReference>
<dbReference type="InterPro" id="IPR020579">
    <property type="entry name" value="Exonuc_VII_lsu_C"/>
</dbReference>
<evidence type="ECO:0000256" key="3">
    <source>
        <dbReference type="ARBA" id="ARBA00022801"/>
    </source>
</evidence>
<dbReference type="OrthoDB" id="9802795at2"/>
<dbReference type="EMBL" id="SMCO01000009">
    <property type="protein sequence ID" value="TCV85357.1"/>
    <property type="molecule type" value="Genomic_DNA"/>
</dbReference>
<dbReference type="Proteomes" id="UP000295367">
    <property type="component" value="Unassembled WGS sequence"/>
</dbReference>
<feature type="domain" description="Exonuclease VII large subunit C-terminal" evidence="7">
    <location>
        <begin position="130"/>
        <end position="440"/>
    </location>
</feature>
<dbReference type="Pfam" id="PF02601">
    <property type="entry name" value="Exonuc_VII_L"/>
    <property type="match status" value="1"/>
</dbReference>
<dbReference type="GO" id="GO:0003676">
    <property type="term" value="F:nucleic acid binding"/>
    <property type="evidence" value="ECO:0007669"/>
    <property type="project" value="InterPro"/>
</dbReference>
<feature type="domain" description="OB-fold nucleic acid binding" evidence="8">
    <location>
        <begin position="14"/>
        <end position="107"/>
    </location>
</feature>
<dbReference type="Pfam" id="PF13742">
    <property type="entry name" value="tRNA_anti_2"/>
    <property type="match status" value="1"/>
</dbReference>
<dbReference type="HAMAP" id="MF_00378">
    <property type="entry name" value="Exonuc_7_L"/>
    <property type="match status" value="1"/>
</dbReference>
<dbReference type="CDD" id="cd04489">
    <property type="entry name" value="ExoVII_LU_OBF"/>
    <property type="match status" value="1"/>
</dbReference>
<dbReference type="InterPro" id="IPR003753">
    <property type="entry name" value="Exonuc_VII_L"/>
</dbReference>
<sequence>MHSTPNLALENEVITVSELNRSARQALERAIPLIWVAGEISNLTRAASGHWYFSLKDDKAQVKCVMFRHKNQYMDWAPENGMQVEIRSLVTLYEPRGDFQLNAEAMRRSGLGALFEAFEKLKSRLSQEGLFDAEHKKPLPAIPGQIGVITSKDAAALRDVLTTLRRRMPGIPVVIYHTPVQGEGAAQRIADAIHIAAQRNECDVLILCRGGGSIEDLWQFNQEVVARAIFESAIPIVCGVGHETDITIADFVADERAPTPTAAAELVAPNRLELLQKLETTNMRLYRMMGRVLEVRMQHLDHISRRLVTPSERLNNRQTQLQHLQQYLQNAFNRQLNNTSWELKQIEQRLLTKRPDIESKLTFQKNLTHRLQQTMTQQLESTNHTLQRLTANLLHLNPQSVLDRGYSITQTASGNIVRSSTEVNLGDILKITLAKGSLTSEVTEKNS</sequence>
<dbReference type="GO" id="GO:0008855">
    <property type="term" value="F:exodeoxyribonuclease VII activity"/>
    <property type="evidence" value="ECO:0007669"/>
    <property type="project" value="UniProtKB-UniRule"/>
</dbReference>
<proteinExistence type="inferred from homology"/>
<evidence type="ECO:0000259" key="8">
    <source>
        <dbReference type="Pfam" id="PF13742"/>
    </source>
</evidence>
<dbReference type="AlphaFoldDB" id="A0A4R3Y1G9"/>
<comment type="catalytic activity">
    <reaction evidence="5 6">
        <text>Exonucleolytic cleavage in either 5'- to 3'- or 3'- to 5'-direction to yield nucleoside 5'-phosphates.</text>
        <dbReference type="EC" id="3.1.11.6"/>
    </reaction>
</comment>
<gene>
    <name evidence="5" type="primary">xseA</name>
    <name evidence="9" type="ORF">EDC63_10928</name>
</gene>
<comment type="caution">
    <text evidence="9">The sequence shown here is derived from an EMBL/GenBank/DDBJ whole genome shotgun (WGS) entry which is preliminary data.</text>
</comment>
<evidence type="ECO:0000313" key="10">
    <source>
        <dbReference type="Proteomes" id="UP000295367"/>
    </source>
</evidence>
<dbReference type="GO" id="GO:0006308">
    <property type="term" value="P:DNA catabolic process"/>
    <property type="evidence" value="ECO:0007669"/>
    <property type="project" value="UniProtKB-UniRule"/>
</dbReference>
<comment type="subunit">
    <text evidence="5">Heterooligomer composed of large and small subunits.</text>
</comment>
<comment type="function">
    <text evidence="5">Bidirectionally degrades single-stranded DNA into large acid-insoluble oligonucleotides, which are then degraded further into small acid-soluble oligonucleotides.</text>
</comment>
<protein>
    <recommendedName>
        <fullName evidence="5">Exodeoxyribonuclease 7 large subunit</fullName>
        <ecNumber evidence="5">3.1.11.6</ecNumber>
    </recommendedName>
    <alternativeName>
        <fullName evidence="5">Exodeoxyribonuclease VII large subunit</fullName>
        <shortName evidence="5">Exonuclease VII large subunit</shortName>
    </alternativeName>
</protein>
<dbReference type="EC" id="3.1.11.6" evidence="5"/>
<dbReference type="PANTHER" id="PTHR30008">
    <property type="entry name" value="EXODEOXYRIBONUCLEASE 7 LARGE SUBUNIT"/>
    <property type="match status" value="1"/>
</dbReference>
<keyword evidence="4 5" id="KW-0269">Exonuclease</keyword>
<dbReference type="NCBIfam" id="TIGR00237">
    <property type="entry name" value="xseA"/>
    <property type="match status" value="1"/>
</dbReference>
<reference evidence="9 10" key="1">
    <citation type="submission" date="2019-03" db="EMBL/GenBank/DDBJ databases">
        <title>Genomic Encyclopedia of Type Strains, Phase IV (KMG-IV): sequencing the most valuable type-strain genomes for metagenomic binning, comparative biology and taxonomic classification.</title>
        <authorList>
            <person name="Goeker M."/>
        </authorList>
    </citation>
    <scope>NUCLEOTIDE SEQUENCE [LARGE SCALE GENOMIC DNA]</scope>
    <source>
        <strain evidence="9 10">DSM 100309</strain>
    </source>
</reference>